<feature type="transmembrane region" description="Helical" evidence="2">
    <location>
        <begin position="272"/>
        <end position="290"/>
    </location>
</feature>
<sequence length="337" mass="38044">MCGPKKFLLSLILSVFACTAFAQTDSTLQPRPQQNDPQPVRRRSVDSSQYAYADSILEKEKAAAAKLVHDSLYADSVRKAAKPAAPVVLIDTCTYRKYEPSVFVALSKTPVYMLLDYREQPSKDDLFYLLAGIVFVLAFIRAAFSKYFRNLFLLFLQTSLRQKQTRDQLLQDNLASLLTNFLFVISAGLYITLFIRYKGWSDLPFWWLAGGSAAALLLIYLVKYLFLLFTGWVFNTKEAAGSYVFVVFLVNKVLGVILVPFLLIFAFAGPELVQIGLTLSAGVVLLLLGYRYWVSFMAIRGKLKVNAFHFLLYLCAVELLPLALIFKVLMNYFNGSL</sequence>
<evidence type="ECO:0000313" key="5">
    <source>
        <dbReference type="Proteomes" id="UP000753802"/>
    </source>
</evidence>
<evidence type="ECO:0000256" key="1">
    <source>
        <dbReference type="SAM" id="MobiDB-lite"/>
    </source>
</evidence>
<feature type="transmembrane region" description="Helical" evidence="2">
    <location>
        <begin position="241"/>
        <end position="266"/>
    </location>
</feature>
<comment type="caution">
    <text evidence="4">The sequence shown here is derived from an EMBL/GenBank/DDBJ whole genome shotgun (WGS) entry which is preliminary data.</text>
</comment>
<feature type="chain" id="PRO_5046560633" evidence="3">
    <location>
        <begin position="23"/>
        <end position="337"/>
    </location>
</feature>
<feature type="signal peptide" evidence="3">
    <location>
        <begin position="1"/>
        <end position="22"/>
    </location>
</feature>
<gene>
    <name evidence="4" type="ORF">GWC95_02665</name>
</gene>
<accession>A0ABW9ZSU3</accession>
<keyword evidence="3" id="KW-0732">Signal</keyword>
<feature type="transmembrane region" description="Helical" evidence="2">
    <location>
        <begin position="205"/>
        <end position="229"/>
    </location>
</feature>
<feature type="transmembrane region" description="Helical" evidence="2">
    <location>
        <begin position="174"/>
        <end position="193"/>
    </location>
</feature>
<keyword evidence="2" id="KW-0472">Membrane</keyword>
<keyword evidence="2" id="KW-1133">Transmembrane helix</keyword>
<dbReference type="RefSeq" id="WP_161817117.1">
    <property type="nucleotide sequence ID" value="NZ_JAACJS010000002.1"/>
</dbReference>
<keyword evidence="2" id="KW-0812">Transmembrane</keyword>
<dbReference type="EMBL" id="JAACJS010000002">
    <property type="protein sequence ID" value="NCI48807.1"/>
    <property type="molecule type" value="Genomic_DNA"/>
</dbReference>
<dbReference type="Proteomes" id="UP000753802">
    <property type="component" value="Unassembled WGS sequence"/>
</dbReference>
<dbReference type="Pfam" id="PF14093">
    <property type="entry name" value="DUF4271"/>
    <property type="match status" value="1"/>
</dbReference>
<keyword evidence="5" id="KW-1185">Reference proteome</keyword>
<reference evidence="4 5" key="1">
    <citation type="submission" date="2020-01" db="EMBL/GenBank/DDBJ databases">
        <title>Genome analysis.</title>
        <authorList>
            <person name="Wu S."/>
            <person name="Wang G."/>
        </authorList>
    </citation>
    <scope>NUCLEOTIDE SEQUENCE [LARGE SCALE GENOMIC DNA]</scope>
    <source>
        <strain evidence="4 5">SYL130</strain>
    </source>
</reference>
<organism evidence="4 5">
    <name type="scientific">Sediminibacterium roseum</name>
    <dbReference type="NCBI Taxonomy" id="1978412"/>
    <lineage>
        <taxon>Bacteria</taxon>
        <taxon>Pseudomonadati</taxon>
        <taxon>Bacteroidota</taxon>
        <taxon>Chitinophagia</taxon>
        <taxon>Chitinophagales</taxon>
        <taxon>Chitinophagaceae</taxon>
        <taxon>Sediminibacterium</taxon>
    </lineage>
</organism>
<feature type="compositionally biased region" description="Polar residues" evidence="1">
    <location>
        <begin position="27"/>
        <end position="37"/>
    </location>
</feature>
<evidence type="ECO:0000256" key="2">
    <source>
        <dbReference type="SAM" id="Phobius"/>
    </source>
</evidence>
<feature type="region of interest" description="Disordered" evidence="1">
    <location>
        <begin position="27"/>
        <end position="46"/>
    </location>
</feature>
<feature type="transmembrane region" description="Helical" evidence="2">
    <location>
        <begin position="310"/>
        <end position="333"/>
    </location>
</feature>
<evidence type="ECO:0000256" key="3">
    <source>
        <dbReference type="SAM" id="SignalP"/>
    </source>
</evidence>
<proteinExistence type="predicted"/>
<feature type="transmembrane region" description="Helical" evidence="2">
    <location>
        <begin position="126"/>
        <end position="144"/>
    </location>
</feature>
<dbReference type="PROSITE" id="PS51257">
    <property type="entry name" value="PROKAR_LIPOPROTEIN"/>
    <property type="match status" value="1"/>
</dbReference>
<evidence type="ECO:0000313" key="4">
    <source>
        <dbReference type="EMBL" id="NCI48807.1"/>
    </source>
</evidence>
<protein>
    <submittedName>
        <fullName evidence="4">DUF4271 domain-containing protein</fullName>
    </submittedName>
</protein>
<dbReference type="InterPro" id="IPR025367">
    <property type="entry name" value="DUF4271"/>
</dbReference>
<name>A0ABW9ZSU3_9BACT</name>